<reference evidence="4" key="1">
    <citation type="submission" date="2020-10" db="EMBL/GenBank/DDBJ databases">
        <authorList>
            <person name="Gilroy R."/>
        </authorList>
    </citation>
    <scope>NUCLEOTIDE SEQUENCE</scope>
    <source>
        <strain evidence="4">CHK199-13235</strain>
    </source>
</reference>
<dbReference type="PROSITE" id="PS51257">
    <property type="entry name" value="PROKAR_LIPOPROTEIN"/>
    <property type="match status" value="1"/>
</dbReference>
<dbReference type="Proteomes" id="UP000824002">
    <property type="component" value="Unassembled WGS sequence"/>
</dbReference>
<gene>
    <name evidence="4" type="ORF">IAB51_00355</name>
</gene>
<comment type="caution">
    <text evidence="4">The sequence shown here is derived from an EMBL/GenBank/DDBJ whole genome shotgun (WGS) entry which is preliminary data.</text>
</comment>
<evidence type="ECO:0008006" key="6">
    <source>
        <dbReference type="Google" id="ProtNLM"/>
    </source>
</evidence>
<protein>
    <recommendedName>
        <fullName evidence="6">Extracellular solute-binding protein</fullName>
    </recommendedName>
</protein>
<keyword evidence="1 3" id="KW-0732">Signal</keyword>
<accession>A0A9D1FKH2</accession>
<evidence type="ECO:0000256" key="3">
    <source>
        <dbReference type="SAM" id="SignalP"/>
    </source>
</evidence>
<feature type="region of interest" description="Disordered" evidence="2">
    <location>
        <begin position="23"/>
        <end position="52"/>
    </location>
</feature>
<organism evidence="4 5">
    <name type="scientific">Candidatus Merdivicinus excrementipullorum</name>
    <dbReference type="NCBI Taxonomy" id="2840867"/>
    <lineage>
        <taxon>Bacteria</taxon>
        <taxon>Bacillati</taxon>
        <taxon>Bacillota</taxon>
        <taxon>Clostridia</taxon>
        <taxon>Eubacteriales</taxon>
        <taxon>Oscillospiraceae</taxon>
        <taxon>Oscillospiraceae incertae sedis</taxon>
        <taxon>Candidatus Merdivicinus</taxon>
    </lineage>
</organism>
<dbReference type="PANTHER" id="PTHR43649">
    <property type="entry name" value="ARABINOSE-BINDING PROTEIN-RELATED"/>
    <property type="match status" value="1"/>
</dbReference>
<dbReference type="PANTHER" id="PTHR43649:SF33">
    <property type="entry name" value="POLYGALACTURONAN_RHAMNOGALACTURONAN-BINDING PROTEIN YTCQ"/>
    <property type="match status" value="1"/>
</dbReference>
<sequence>MKKLTAILLAAILCASALAGCGNDSGSSGEAENPSSEAASTAESGGGETAKTPDELLHEKYEEPVKITFVLSYRDPENPDAPDELTPETATAIKKFKEELNIEVEYSWIVNTDQYESKFGAELAAGNLPDVMSLSANQFEDLYSQGGLGDMTEAYNNYVNEDLESIINYDGEIINTAMRDGKIYGIPKATYPGQSTSQTYYDMNKLKEAGITSYDQLPKTIEEFEALCDQLLTMDLDGNGKTGDPVLPAGKSYYACGLADFSPVFEAYGAAASGWYDDGTGTLVYSGVQPEVKEVLTKLNEWYNKGYVAKDFAAQDVYAADSPLISDIAAGKFAIIPGSWWIPNWPLNENKKNDPDADWVVGPTLTLDGQDPVVTVSRYPLSGFTAISRDCEHPEAVFKMMNWELEYEKETANPNWIANASEEQLLEKNSHVYHWLPWTVYNPTCLVDNYEFISKKAAEGSTTVTDEEALGNSEFWGAWNAYVKHVDGTEDAVSWGTYTSRVAPEGGVAKMYEYYTTAEKRYNEVYVTTPSMITKQGEMGKYQDTTFLSMIMGETPIDDFDKFVEEWNNLGGADIGKEVNEWYQSK</sequence>
<name>A0A9D1FKH2_9FIRM</name>
<feature type="compositionally biased region" description="Low complexity" evidence="2">
    <location>
        <begin position="23"/>
        <end position="43"/>
    </location>
</feature>
<evidence type="ECO:0000256" key="2">
    <source>
        <dbReference type="SAM" id="MobiDB-lite"/>
    </source>
</evidence>
<dbReference type="Gene3D" id="3.40.190.10">
    <property type="entry name" value="Periplasmic binding protein-like II"/>
    <property type="match status" value="2"/>
</dbReference>
<evidence type="ECO:0000256" key="1">
    <source>
        <dbReference type="ARBA" id="ARBA00022729"/>
    </source>
</evidence>
<dbReference type="InterPro" id="IPR050490">
    <property type="entry name" value="Bact_solute-bd_prot1"/>
</dbReference>
<reference evidence="4" key="2">
    <citation type="journal article" date="2021" name="PeerJ">
        <title>Extensive microbial diversity within the chicken gut microbiome revealed by metagenomics and culture.</title>
        <authorList>
            <person name="Gilroy R."/>
            <person name="Ravi A."/>
            <person name="Getino M."/>
            <person name="Pursley I."/>
            <person name="Horton D.L."/>
            <person name="Alikhan N.F."/>
            <person name="Baker D."/>
            <person name="Gharbi K."/>
            <person name="Hall N."/>
            <person name="Watson M."/>
            <person name="Adriaenssens E.M."/>
            <person name="Foster-Nyarko E."/>
            <person name="Jarju S."/>
            <person name="Secka A."/>
            <person name="Antonio M."/>
            <person name="Oren A."/>
            <person name="Chaudhuri R.R."/>
            <person name="La Ragione R."/>
            <person name="Hildebrand F."/>
            <person name="Pallen M.J."/>
        </authorList>
    </citation>
    <scope>NUCLEOTIDE SEQUENCE</scope>
    <source>
        <strain evidence="4">CHK199-13235</strain>
    </source>
</reference>
<feature type="signal peptide" evidence="3">
    <location>
        <begin position="1"/>
        <end position="19"/>
    </location>
</feature>
<dbReference type="SUPFAM" id="SSF53850">
    <property type="entry name" value="Periplasmic binding protein-like II"/>
    <property type="match status" value="1"/>
</dbReference>
<feature type="chain" id="PRO_5038614727" description="Extracellular solute-binding protein" evidence="3">
    <location>
        <begin position="20"/>
        <end position="586"/>
    </location>
</feature>
<evidence type="ECO:0000313" key="5">
    <source>
        <dbReference type="Proteomes" id="UP000824002"/>
    </source>
</evidence>
<dbReference type="AlphaFoldDB" id="A0A9D1FKH2"/>
<proteinExistence type="predicted"/>
<evidence type="ECO:0000313" key="4">
    <source>
        <dbReference type="EMBL" id="HIS75239.1"/>
    </source>
</evidence>
<dbReference type="EMBL" id="DVJP01000004">
    <property type="protein sequence ID" value="HIS75239.1"/>
    <property type="molecule type" value="Genomic_DNA"/>
</dbReference>